<evidence type="ECO:0000313" key="2">
    <source>
        <dbReference type="Proteomes" id="UP000006821"/>
    </source>
</evidence>
<name>Q609R7_METCA</name>
<dbReference type="KEGG" id="mca:MCA1161"/>
<dbReference type="Proteomes" id="UP000006821">
    <property type="component" value="Chromosome"/>
</dbReference>
<dbReference type="STRING" id="243233.MCA1161"/>
<proteinExistence type="predicted"/>
<dbReference type="HOGENOM" id="CLU_720975_0_0_6"/>
<dbReference type="eggNOG" id="COG2755">
    <property type="taxonomic scope" value="Bacteria"/>
</dbReference>
<gene>
    <name evidence="1" type="ordered locus">MCA1161</name>
</gene>
<dbReference type="Gene3D" id="3.40.50.1110">
    <property type="entry name" value="SGNH hydrolase"/>
    <property type="match status" value="1"/>
</dbReference>
<dbReference type="GO" id="GO:0016788">
    <property type="term" value="F:hydrolase activity, acting on ester bonds"/>
    <property type="evidence" value="ECO:0007669"/>
    <property type="project" value="UniProtKB-ARBA"/>
</dbReference>
<dbReference type="GeneID" id="88223450"/>
<dbReference type="InterPro" id="IPR036514">
    <property type="entry name" value="SGNH_hydro_sf"/>
</dbReference>
<reference evidence="1 2" key="1">
    <citation type="journal article" date="2004" name="PLoS Biol.">
        <title>Genomic insights into methanotrophy: the complete genome sequence of Methylococcus capsulatus (Bath).</title>
        <authorList>
            <person name="Ward N.L."/>
            <person name="Larsen O."/>
            <person name="Sakwa J."/>
            <person name="Bruseth L."/>
            <person name="Khouri H.M."/>
            <person name="Durkin A.S."/>
            <person name="Dimitrov G."/>
            <person name="Jiang L."/>
            <person name="Scanlan D."/>
            <person name="Kang K.H."/>
            <person name="Lewis M.R."/>
            <person name="Nelson K.E."/>
            <person name="Methe B.A."/>
            <person name="Wu M."/>
            <person name="Heidelberg J.F."/>
            <person name="Paulsen I.T."/>
            <person name="Fouts D.E."/>
            <person name="Ravel J."/>
            <person name="Tettelin H."/>
            <person name="Ren Q."/>
            <person name="Read T.D."/>
            <person name="DeBoy R.T."/>
            <person name="Seshadri R."/>
            <person name="Salzberg S.L."/>
            <person name="Jensen H.B."/>
            <person name="Birkeland N.K."/>
            <person name="Nelson W.C."/>
            <person name="Dodson R.J."/>
            <person name="Grindhaug S.H."/>
            <person name="Holt I.E."/>
            <person name="Eidhammer I."/>
            <person name="Jonasen I."/>
            <person name="Vanaken S."/>
            <person name="Utterback T.R."/>
            <person name="Feldblyum T.V."/>
            <person name="Fraser C.M."/>
            <person name="Lillehaug J.R."/>
            <person name="Eisen J.A."/>
        </authorList>
    </citation>
    <scope>NUCLEOTIDE SEQUENCE [LARGE SCALE GENOMIC DNA]</scope>
    <source>
        <strain evidence="2">ATCC 33009 / NCIMB 11132 / Bath</strain>
    </source>
</reference>
<dbReference type="EMBL" id="AE017282">
    <property type="protein sequence ID" value="AAU92790.1"/>
    <property type="molecule type" value="Genomic_DNA"/>
</dbReference>
<dbReference type="AlphaFoldDB" id="Q609R7"/>
<sequence>MDNPRKRSRSLEEALSGLSANVEWREPAFLKAISLLLGGCLAIAYLNLNFTGRKTDFEDAAALGAATTTIRASVAGYRIHCDDSRDAAECLAGVEARHAVHSVLWLGNSQVHAVNQLRAGETNATPLLFDQLKNHGLDLITFSQPNANLQEHYVLFEYLRQRLPLRFLILPVVFDDTREDGLRKGVADFLGDPPTALALSRTEIGQKILQAARTVPPSAESDTAGISHTLQERVEKSINAWLGAHSSLWASRPEMRGRVLLNLYLLRNALLGIQPTSKRKVIKGRYLDNLAALEAILTAAASQGTRVVMYVAPLRNDVDTPYVDSEYRHFKAEVQALAQRHDASFANLENLVPAELWGSKAGTSVGKGQEMDFMHFQAGGHKLLAACLAELVSDAWVRREVRR</sequence>
<protein>
    <submittedName>
        <fullName evidence="1">Uncharacterized protein</fullName>
    </submittedName>
</protein>
<accession>Q609R7</accession>
<dbReference type="RefSeq" id="WP_010960454.1">
    <property type="nucleotide sequence ID" value="NC_002977.6"/>
</dbReference>
<organism evidence="1 2">
    <name type="scientific">Methylococcus capsulatus (strain ATCC 33009 / NCIMB 11132 / Bath)</name>
    <dbReference type="NCBI Taxonomy" id="243233"/>
    <lineage>
        <taxon>Bacteria</taxon>
        <taxon>Pseudomonadati</taxon>
        <taxon>Pseudomonadota</taxon>
        <taxon>Gammaproteobacteria</taxon>
        <taxon>Methylococcales</taxon>
        <taxon>Methylococcaceae</taxon>
        <taxon>Methylococcus</taxon>
    </lineage>
</organism>
<dbReference type="SUPFAM" id="SSF52266">
    <property type="entry name" value="SGNH hydrolase"/>
    <property type="match status" value="1"/>
</dbReference>
<evidence type="ECO:0000313" key="1">
    <source>
        <dbReference type="EMBL" id="AAU92790.1"/>
    </source>
</evidence>